<reference evidence="1" key="1">
    <citation type="submission" date="2018-06" db="EMBL/GenBank/DDBJ databases">
        <authorList>
            <person name="Zhirakovskaya E."/>
        </authorList>
    </citation>
    <scope>NUCLEOTIDE SEQUENCE</scope>
</reference>
<name>A0A3B0YIA9_9ZZZZ</name>
<evidence type="ECO:0000313" key="1">
    <source>
        <dbReference type="EMBL" id="VAW76490.1"/>
    </source>
</evidence>
<dbReference type="EMBL" id="UOFM01000178">
    <property type="protein sequence ID" value="VAW76490.1"/>
    <property type="molecule type" value="Genomic_DNA"/>
</dbReference>
<accession>A0A3B0YIA9</accession>
<sequence length="381" mass="38255">MDMKGFILKPVAALLMAVSSAALIVACGGGSSSSGNGGGSSYNGPGSRWNVSLTDSGTFTITKSETATSPAVLTITGSYVDLPAGFVKLTAGSVVADPSVTGAPSVGDAAYALNVPGYVFFLKPIDPTSDQVIPMVSSGSCPASNFDANWVNVNVENGVSAANSASSMYGTFSFDATTGTPTLPSTYSLTQSSLGTDNLSGGSCADGILILNNNLGVPETEAYLTNNNGAIVRTGIDTPNDETDDTYIFGLAKETLADIANLADNYAGLLFDASQTTGSQISPVSVTCDATGACTGTIVTDIDANTLSTDTVAISLTTLNNPEAGFITGTISVPSGGGTVSGNLTCMANINAQGSGKNIVSCVGQSPGDNTQLFNILLVSK</sequence>
<organism evidence="1">
    <name type="scientific">hydrothermal vent metagenome</name>
    <dbReference type="NCBI Taxonomy" id="652676"/>
    <lineage>
        <taxon>unclassified sequences</taxon>
        <taxon>metagenomes</taxon>
        <taxon>ecological metagenomes</taxon>
    </lineage>
</organism>
<protein>
    <submittedName>
        <fullName evidence="1">Uncharacterized protein</fullName>
    </submittedName>
</protein>
<dbReference type="PROSITE" id="PS51257">
    <property type="entry name" value="PROKAR_LIPOPROTEIN"/>
    <property type="match status" value="1"/>
</dbReference>
<dbReference type="AlphaFoldDB" id="A0A3B0YIA9"/>
<proteinExistence type="predicted"/>
<gene>
    <name evidence="1" type="ORF">MNBD_GAMMA14-2238</name>
</gene>